<sequence>MKKLTFLSIIILNLILSVCLTFNYYDAQTDSLALVSEIHNTLDSIASKSQDKRIQEVGINARKALSIIIQSHNKYTYWLLGTVICSSFLIFFFSLTNRKGKEYIRKQSADLEANDQVFHWGNVSYDPYSCLFYINNKKVKIRPLCRELLLYLINASHHYADRKEICFYLWKTDVIDTNDRLRRLICDLRKLLENNKANIVIEAVINGYQLHLKE</sequence>
<keyword evidence="1" id="KW-0812">Transmembrane</keyword>
<dbReference type="GO" id="GO:0006355">
    <property type="term" value="P:regulation of DNA-templated transcription"/>
    <property type="evidence" value="ECO:0007669"/>
    <property type="project" value="InterPro"/>
</dbReference>
<feature type="transmembrane region" description="Helical" evidence="1">
    <location>
        <begin position="75"/>
        <end position="96"/>
    </location>
</feature>
<dbReference type="InterPro" id="IPR016032">
    <property type="entry name" value="Sig_transdc_resp-reg_C-effctor"/>
</dbReference>
<comment type="caution">
    <text evidence="2">The sequence shown here is derived from an EMBL/GenBank/DDBJ whole genome shotgun (WGS) entry which is preliminary data.</text>
</comment>
<dbReference type="RefSeq" id="WP_288676558.1">
    <property type="nucleotide sequence ID" value="NZ_JBLHAB010000002.1"/>
</dbReference>
<dbReference type="InterPro" id="IPR036388">
    <property type="entry name" value="WH-like_DNA-bd_sf"/>
</dbReference>
<dbReference type="Gene3D" id="1.10.10.10">
    <property type="entry name" value="Winged helix-like DNA-binding domain superfamily/Winged helix DNA-binding domain"/>
    <property type="match status" value="1"/>
</dbReference>
<dbReference type="Proteomes" id="UP000436825">
    <property type="component" value="Unassembled WGS sequence"/>
</dbReference>
<name>A0A7J5K1Q1_BACT4</name>
<keyword evidence="1" id="KW-0472">Membrane</keyword>
<evidence type="ECO:0000313" key="3">
    <source>
        <dbReference type="Proteomes" id="UP000436825"/>
    </source>
</evidence>
<dbReference type="SUPFAM" id="SSF46894">
    <property type="entry name" value="C-terminal effector domain of the bipartite response regulators"/>
    <property type="match status" value="1"/>
</dbReference>
<evidence type="ECO:0000313" key="2">
    <source>
        <dbReference type="EMBL" id="KAB4457824.1"/>
    </source>
</evidence>
<accession>A0A7J5K1Q1</accession>
<dbReference type="AlphaFoldDB" id="A0A7J5K1Q1"/>
<organism evidence="2 3">
    <name type="scientific">Bacteroides thetaiotaomicron</name>
    <dbReference type="NCBI Taxonomy" id="818"/>
    <lineage>
        <taxon>Bacteria</taxon>
        <taxon>Pseudomonadati</taxon>
        <taxon>Bacteroidota</taxon>
        <taxon>Bacteroidia</taxon>
        <taxon>Bacteroidales</taxon>
        <taxon>Bacteroidaceae</taxon>
        <taxon>Bacteroides</taxon>
    </lineage>
</organism>
<reference evidence="2 3" key="1">
    <citation type="journal article" date="2019" name="Nat. Med.">
        <title>A library of human gut bacterial isolates paired with longitudinal multiomics data enables mechanistic microbiome research.</title>
        <authorList>
            <person name="Poyet M."/>
            <person name="Groussin M."/>
            <person name="Gibbons S.M."/>
            <person name="Avila-Pacheco J."/>
            <person name="Jiang X."/>
            <person name="Kearney S.M."/>
            <person name="Perrotta A.R."/>
            <person name="Berdy B."/>
            <person name="Zhao S."/>
            <person name="Lieberman T.D."/>
            <person name="Swanson P.K."/>
            <person name="Smith M."/>
            <person name="Roesemann S."/>
            <person name="Alexander J.E."/>
            <person name="Rich S.A."/>
            <person name="Livny J."/>
            <person name="Vlamakis H."/>
            <person name="Clish C."/>
            <person name="Bullock K."/>
            <person name="Deik A."/>
            <person name="Scott J."/>
            <person name="Pierce K.A."/>
            <person name="Xavier R.J."/>
            <person name="Alm E.J."/>
        </authorList>
    </citation>
    <scope>NUCLEOTIDE SEQUENCE [LARGE SCALE GENOMIC DNA]</scope>
    <source>
        <strain evidence="2 3">BIOML-A160</strain>
    </source>
</reference>
<keyword evidence="1" id="KW-1133">Transmembrane helix</keyword>
<dbReference type="GO" id="GO:0003677">
    <property type="term" value="F:DNA binding"/>
    <property type="evidence" value="ECO:0007669"/>
    <property type="project" value="InterPro"/>
</dbReference>
<gene>
    <name evidence="2" type="ORF">GAN75_06450</name>
</gene>
<proteinExistence type="predicted"/>
<evidence type="ECO:0000256" key="1">
    <source>
        <dbReference type="SAM" id="Phobius"/>
    </source>
</evidence>
<dbReference type="EMBL" id="WCRW01000003">
    <property type="protein sequence ID" value="KAB4457824.1"/>
    <property type="molecule type" value="Genomic_DNA"/>
</dbReference>
<protein>
    <submittedName>
        <fullName evidence="2">Helix-turn-helix domain-containing protein</fullName>
    </submittedName>
</protein>